<dbReference type="PANTHER" id="PTHR24214:SF38">
    <property type="entry name" value="PDZ AND LIM DOMAIN PROTEIN ZASP-RELATED"/>
    <property type="match status" value="1"/>
</dbReference>
<accession>H2YS36</accession>
<feature type="region of interest" description="Disordered" evidence="7">
    <location>
        <begin position="150"/>
        <end position="179"/>
    </location>
</feature>
<dbReference type="eggNOG" id="KOG1703">
    <property type="taxonomic scope" value="Eukaryota"/>
</dbReference>
<dbReference type="AlphaFoldDB" id="H2YS36"/>
<dbReference type="GO" id="GO:0031941">
    <property type="term" value="C:filamentous actin"/>
    <property type="evidence" value="ECO:0007669"/>
    <property type="project" value="TreeGrafter"/>
</dbReference>
<evidence type="ECO:0000256" key="6">
    <source>
        <dbReference type="PROSITE-ProRule" id="PRU00125"/>
    </source>
</evidence>
<reference evidence="11" key="1">
    <citation type="submission" date="2003-08" db="EMBL/GenBank/DDBJ databases">
        <authorList>
            <person name="Birren B."/>
            <person name="Nusbaum C."/>
            <person name="Abebe A."/>
            <person name="Abouelleil A."/>
            <person name="Adekoya E."/>
            <person name="Ait-zahra M."/>
            <person name="Allen N."/>
            <person name="Allen T."/>
            <person name="An P."/>
            <person name="Anderson M."/>
            <person name="Anderson S."/>
            <person name="Arachchi H."/>
            <person name="Armbruster J."/>
            <person name="Bachantsang P."/>
            <person name="Baldwin J."/>
            <person name="Barry A."/>
            <person name="Bayul T."/>
            <person name="Blitshsteyn B."/>
            <person name="Bloom T."/>
            <person name="Blye J."/>
            <person name="Boguslavskiy L."/>
            <person name="Borowsky M."/>
            <person name="Boukhgalter B."/>
            <person name="Brunache A."/>
            <person name="Butler J."/>
            <person name="Calixte N."/>
            <person name="Calvo S."/>
            <person name="Camarata J."/>
            <person name="Campo K."/>
            <person name="Chang J."/>
            <person name="Cheshatsang Y."/>
            <person name="Citroen M."/>
            <person name="Collymore A."/>
            <person name="Considine T."/>
            <person name="Cook A."/>
            <person name="Cooke P."/>
            <person name="Corum B."/>
            <person name="Cuomo C."/>
            <person name="David R."/>
            <person name="Dawoe T."/>
            <person name="Degray S."/>
            <person name="Dodge S."/>
            <person name="Dooley K."/>
            <person name="Dorje P."/>
            <person name="Dorjee K."/>
            <person name="Dorris L."/>
            <person name="Duffey N."/>
            <person name="Dupes A."/>
            <person name="Elkins T."/>
            <person name="Engels R."/>
            <person name="Erickson J."/>
            <person name="Farina A."/>
            <person name="Faro S."/>
            <person name="Ferreira P."/>
            <person name="Fischer H."/>
            <person name="Fitzgerald M."/>
            <person name="Foley K."/>
            <person name="Gage D."/>
            <person name="Galagan J."/>
            <person name="Gearin G."/>
            <person name="Gnerre S."/>
            <person name="Gnirke A."/>
            <person name="Goyette A."/>
            <person name="Graham J."/>
            <person name="Grandbois E."/>
            <person name="Gyaltsen K."/>
            <person name="Hafez N."/>
            <person name="Hagopian D."/>
            <person name="Hagos B."/>
            <person name="Hall J."/>
            <person name="Hatcher B."/>
            <person name="Heller A."/>
            <person name="Higgins H."/>
            <person name="Honan T."/>
            <person name="Horn A."/>
            <person name="Houde N."/>
            <person name="Hughes L."/>
            <person name="Hulme W."/>
            <person name="Husby E."/>
            <person name="Iliev I."/>
            <person name="Jaffe D."/>
            <person name="Jones C."/>
            <person name="Kamal M."/>
            <person name="Kamat A."/>
            <person name="Kamvysselis M."/>
            <person name="Karlsson E."/>
            <person name="Kells C."/>
            <person name="Kieu A."/>
            <person name="Kisner P."/>
            <person name="Kodira C."/>
            <person name="Kulbokas E."/>
            <person name="Labutti K."/>
            <person name="Lama D."/>
            <person name="Landers T."/>
            <person name="Leger J."/>
            <person name="Levine S."/>
            <person name="Lewis D."/>
            <person name="Lewis T."/>
            <person name="Lindblad-toh K."/>
            <person name="Liu X."/>
            <person name="Lokyitsang T."/>
            <person name="Lokyitsang Y."/>
            <person name="Lucien O."/>
            <person name="Lui A."/>
            <person name="Ma L.J."/>
            <person name="Mabbitt R."/>
            <person name="Macdonald J."/>
            <person name="Maclean C."/>
            <person name="Major J."/>
            <person name="Manning J."/>
            <person name="Marabella R."/>
            <person name="Maru K."/>
            <person name="Matthews C."/>
            <person name="Mauceli E."/>
            <person name="Mccarthy M."/>
            <person name="Mcdonough S."/>
            <person name="Mcghee T."/>
            <person name="Meldrim J."/>
            <person name="Meneus L."/>
            <person name="Mesirov J."/>
            <person name="Mihalev A."/>
            <person name="Mihova T."/>
            <person name="Mikkelsen T."/>
            <person name="Mlenga V."/>
            <person name="Moru K."/>
            <person name="Mozes J."/>
            <person name="Mulrain L."/>
            <person name="Munson G."/>
            <person name="Naylor J."/>
            <person name="Newes C."/>
            <person name="Nguyen C."/>
            <person name="Nguyen N."/>
            <person name="Nguyen T."/>
            <person name="Nicol R."/>
            <person name="Nielsen C."/>
            <person name="Nizzari M."/>
            <person name="Norbu C."/>
            <person name="Norbu N."/>
            <person name="O'donnell P."/>
            <person name="Okoawo O."/>
            <person name="O'leary S."/>
            <person name="Omotosho B."/>
            <person name="O'neill K."/>
            <person name="Osman S."/>
            <person name="Parker S."/>
            <person name="Perrin D."/>
            <person name="Phunkhang P."/>
            <person name="Piqani B."/>
            <person name="Purcell S."/>
            <person name="Rachupka T."/>
            <person name="Ramasamy U."/>
            <person name="Rameau R."/>
            <person name="Ray V."/>
            <person name="Raymond C."/>
            <person name="Retta R."/>
            <person name="Richardson S."/>
            <person name="Rise C."/>
            <person name="Rodriguez J."/>
            <person name="Rogers J."/>
            <person name="Rogov P."/>
            <person name="Rutman M."/>
            <person name="Schupbach R."/>
            <person name="Seaman C."/>
            <person name="Settipalli S."/>
            <person name="Sharpe T."/>
            <person name="Sheridan J."/>
            <person name="Sherpa N."/>
            <person name="Shi J."/>
            <person name="Smirnov S."/>
            <person name="Smith C."/>
            <person name="Sougnez C."/>
            <person name="Spencer B."/>
            <person name="Stalker J."/>
            <person name="Stange-thomann N."/>
            <person name="Stavropoulos S."/>
            <person name="Stetson K."/>
            <person name="Stone C."/>
            <person name="Stone S."/>
            <person name="Stubbs M."/>
            <person name="Talamas J."/>
            <person name="Tchuinga P."/>
            <person name="Tenzing P."/>
            <person name="Tesfaye S."/>
            <person name="Theodore J."/>
            <person name="Thoulutsang Y."/>
            <person name="Topham K."/>
            <person name="Towey S."/>
            <person name="Tsamla T."/>
            <person name="Tsomo N."/>
            <person name="Vallee D."/>
            <person name="Vassiliev H."/>
            <person name="Venkataraman V."/>
            <person name="Vinson J."/>
            <person name="Vo A."/>
            <person name="Wade C."/>
            <person name="Wang S."/>
            <person name="Wangchuk T."/>
            <person name="Wangdi T."/>
            <person name="Whittaker C."/>
            <person name="Wilkinson J."/>
            <person name="Wu Y."/>
            <person name="Wyman D."/>
            <person name="Yadav S."/>
            <person name="Yang S."/>
            <person name="Yang X."/>
            <person name="Yeager S."/>
            <person name="Yee E."/>
            <person name="Young G."/>
            <person name="Zainoun J."/>
            <person name="Zembeck L."/>
            <person name="Zimmer A."/>
            <person name="Zody M."/>
            <person name="Lander E."/>
        </authorList>
    </citation>
    <scope>NUCLEOTIDE SEQUENCE [LARGE SCALE GENOMIC DNA]</scope>
</reference>
<dbReference type="Gene3D" id="2.30.42.10">
    <property type="match status" value="1"/>
</dbReference>
<dbReference type="SMART" id="SM00228">
    <property type="entry name" value="PDZ"/>
    <property type="match status" value="1"/>
</dbReference>
<dbReference type="GO" id="GO:0005912">
    <property type="term" value="C:adherens junction"/>
    <property type="evidence" value="ECO:0007669"/>
    <property type="project" value="TreeGrafter"/>
</dbReference>
<dbReference type="CDD" id="cd06753">
    <property type="entry name" value="PDZ_PDLIM-like"/>
    <property type="match status" value="1"/>
</dbReference>
<dbReference type="Ensembl" id="ENSCSAVT00000008254.1">
    <property type="protein sequence ID" value="ENSCSAVP00000008146.1"/>
    <property type="gene ID" value="ENSCSAVG00000004846.1"/>
</dbReference>
<proteinExistence type="predicted"/>
<evidence type="ECO:0000259" key="9">
    <source>
        <dbReference type="PROSITE" id="PS50106"/>
    </source>
</evidence>
<keyword evidence="11" id="KW-1185">Reference proteome</keyword>
<dbReference type="Gene3D" id="2.10.110.10">
    <property type="entry name" value="Cysteine Rich Protein"/>
    <property type="match status" value="3"/>
</dbReference>
<keyword evidence="5 6" id="KW-0440">LIM domain</keyword>
<dbReference type="GO" id="GO:0001725">
    <property type="term" value="C:stress fiber"/>
    <property type="evidence" value="ECO:0007669"/>
    <property type="project" value="TreeGrafter"/>
</dbReference>
<dbReference type="FunFam" id="2.10.110.10:FF:000069">
    <property type="entry name" value="Uncharacterized protein, isoform Z"/>
    <property type="match status" value="1"/>
</dbReference>
<dbReference type="GeneTree" id="ENSGT00940000154877"/>
<dbReference type="PROSITE" id="PS50106">
    <property type="entry name" value="PDZ"/>
    <property type="match status" value="1"/>
</dbReference>
<dbReference type="InterPro" id="IPR001781">
    <property type="entry name" value="Znf_LIM"/>
</dbReference>
<feature type="domain" description="LIM zinc-binding" evidence="8">
    <location>
        <begin position="344"/>
        <end position="402"/>
    </location>
</feature>
<reference evidence="10" key="3">
    <citation type="submission" date="2025-09" db="UniProtKB">
        <authorList>
            <consortium name="Ensembl"/>
        </authorList>
    </citation>
    <scope>IDENTIFICATION</scope>
</reference>
<dbReference type="Proteomes" id="UP000007875">
    <property type="component" value="Unassembled WGS sequence"/>
</dbReference>
<dbReference type="GO" id="GO:0030018">
    <property type="term" value="C:Z disc"/>
    <property type="evidence" value="ECO:0007669"/>
    <property type="project" value="TreeGrafter"/>
</dbReference>
<dbReference type="SUPFAM" id="SSF57716">
    <property type="entry name" value="Glucocorticoid receptor-like (DNA-binding domain)"/>
    <property type="match status" value="3"/>
</dbReference>
<keyword evidence="3 6" id="KW-0479">Metal-binding</keyword>
<dbReference type="PANTHER" id="PTHR24214">
    <property type="entry name" value="PDZ AND LIM DOMAIN PROTEIN ZASP"/>
    <property type="match status" value="1"/>
</dbReference>
<dbReference type="GO" id="GO:0051371">
    <property type="term" value="F:muscle alpha-actinin binding"/>
    <property type="evidence" value="ECO:0007669"/>
    <property type="project" value="TreeGrafter"/>
</dbReference>
<dbReference type="FunFam" id="2.30.42.10:FF:000055">
    <property type="entry name" value="PDZ and LIM domain protein 3"/>
    <property type="match status" value="1"/>
</dbReference>
<evidence type="ECO:0000256" key="4">
    <source>
        <dbReference type="ARBA" id="ARBA00022833"/>
    </source>
</evidence>
<dbReference type="HOGENOM" id="CLU_001357_8_1_1"/>
<reference evidence="10" key="2">
    <citation type="submission" date="2025-08" db="UniProtKB">
        <authorList>
            <consortium name="Ensembl"/>
        </authorList>
    </citation>
    <scope>IDENTIFICATION</scope>
</reference>
<organism evidence="10 11">
    <name type="scientific">Ciona savignyi</name>
    <name type="common">Pacific transparent sea squirt</name>
    <dbReference type="NCBI Taxonomy" id="51511"/>
    <lineage>
        <taxon>Eukaryota</taxon>
        <taxon>Metazoa</taxon>
        <taxon>Chordata</taxon>
        <taxon>Tunicata</taxon>
        <taxon>Ascidiacea</taxon>
        <taxon>Phlebobranchia</taxon>
        <taxon>Cionidae</taxon>
        <taxon>Ciona</taxon>
    </lineage>
</organism>
<dbReference type="GO" id="GO:0030036">
    <property type="term" value="P:actin cytoskeleton organization"/>
    <property type="evidence" value="ECO:0007669"/>
    <property type="project" value="TreeGrafter"/>
</dbReference>
<feature type="compositionally biased region" description="Polar residues" evidence="7">
    <location>
        <begin position="152"/>
        <end position="164"/>
    </location>
</feature>
<dbReference type="InterPro" id="IPR050604">
    <property type="entry name" value="PDZ-LIM_domain"/>
</dbReference>
<dbReference type="PROSITE" id="PS50023">
    <property type="entry name" value="LIM_DOMAIN_2"/>
    <property type="match status" value="3"/>
</dbReference>
<dbReference type="STRING" id="51511.ENSCSAVP00000008146"/>
<feature type="region of interest" description="Disordered" evidence="7">
    <location>
        <begin position="96"/>
        <end position="120"/>
    </location>
</feature>
<dbReference type="CDD" id="cd09455">
    <property type="entry name" value="LIM1_Enigma_like_1"/>
    <property type="match status" value="1"/>
</dbReference>
<dbReference type="GO" id="GO:0007507">
    <property type="term" value="P:heart development"/>
    <property type="evidence" value="ECO:0007669"/>
    <property type="project" value="TreeGrafter"/>
</dbReference>
<name>H2YS36_CIOSA</name>
<dbReference type="InParanoid" id="H2YS36"/>
<sequence>MTRFVTLVGGSPWGFRLVGGSDFRASLAISKITPGGKADNAGLQPGDVIMAINGNNTSQCTHLDAQNLVKSSQNTLTLKLIHHNLLLTKVLPMHSYADPRSPNDQRSPDAVAPPKGAVPVPKPTTFKITATIPSVGSLFPTFLLTCPHNKPWQPSSTKSPTSGADDSLPPPPPPSINQKCFAETTEDFRCSTVLSDPPKPDFPPPPTVTVPVSKPTSENGPELYCEGCKQQIRGPYLTAQGKNWHPDEFVCASPNCGRPLQNVGFIEEKGQRYCSDCYEKYFAHSCAKCHKKIVGVMMHALNQTWHVTCFVCTSCNQPFRDGVFHLEHDKPYCVADYNKQFGTLCKGCGFAIEAGDHFVEAIKSQWHESCFTCAVCHIDLKNAGFYSVNNKPVCSNHKNARL</sequence>
<evidence type="ECO:0000313" key="11">
    <source>
        <dbReference type="Proteomes" id="UP000007875"/>
    </source>
</evidence>
<dbReference type="GO" id="GO:0003779">
    <property type="term" value="F:actin binding"/>
    <property type="evidence" value="ECO:0007669"/>
    <property type="project" value="TreeGrafter"/>
</dbReference>
<feature type="domain" description="LIM zinc-binding" evidence="8">
    <location>
        <begin position="284"/>
        <end position="343"/>
    </location>
</feature>
<evidence type="ECO:0000256" key="5">
    <source>
        <dbReference type="ARBA" id="ARBA00023038"/>
    </source>
</evidence>
<protein>
    <submittedName>
        <fullName evidence="10">Uncharacterized protein</fullName>
    </submittedName>
</protein>
<keyword evidence="2" id="KW-0963">Cytoplasm</keyword>
<keyword evidence="4 6" id="KW-0862">Zinc</keyword>
<evidence type="ECO:0000256" key="7">
    <source>
        <dbReference type="SAM" id="MobiDB-lite"/>
    </source>
</evidence>
<dbReference type="PROSITE" id="PS00478">
    <property type="entry name" value="LIM_DOMAIN_1"/>
    <property type="match status" value="2"/>
</dbReference>
<dbReference type="SUPFAM" id="SSF50156">
    <property type="entry name" value="PDZ domain-like"/>
    <property type="match status" value="1"/>
</dbReference>
<feature type="domain" description="PDZ" evidence="9">
    <location>
        <begin position="10"/>
        <end position="84"/>
    </location>
</feature>
<dbReference type="FunFam" id="2.10.110.10:FF:000020">
    <property type="entry name" value="PDZ and LIM domain protein 5"/>
    <property type="match status" value="1"/>
</dbReference>
<evidence type="ECO:0000313" key="10">
    <source>
        <dbReference type="Ensembl" id="ENSCSAVP00000008146.1"/>
    </source>
</evidence>
<evidence type="ECO:0000256" key="1">
    <source>
        <dbReference type="ARBA" id="ARBA00004496"/>
    </source>
</evidence>
<feature type="compositionally biased region" description="Low complexity" evidence="7">
    <location>
        <begin position="108"/>
        <end position="119"/>
    </location>
</feature>
<comment type="subcellular location">
    <subcellularLocation>
        <location evidence="1">Cytoplasm</location>
    </subcellularLocation>
</comment>
<evidence type="ECO:0000259" key="8">
    <source>
        <dbReference type="PROSITE" id="PS50023"/>
    </source>
</evidence>
<evidence type="ECO:0000256" key="2">
    <source>
        <dbReference type="ARBA" id="ARBA00022490"/>
    </source>
</evidence>
<dbReference type="Pfam" id="PF00595">
    <property type="entry name" value="PDZ"/>
    <property type="match status" value="1"/>
</dbReference>
<dbReference type="GO" id="GO:0061061">
    <property type="term" value="P:muscle structure development"/>
    <property type="evidence" value="ECO:0007669"/>
    <property type="project" value="TreeGrafter"/>
</dbReference>
<dbReference type="SMART" id="SM00132">
    <property type="entry name" value="LIM"/>
    <property type="match status" value="3"/>
</dbReference>
<dbReference type="InterPro" id="IPR001478">
    <property type="entry name" value="PDZ"/>
</dbReference>
<dbReference type="GO" id="GO:0046872">
    <property type="term" value="F:metal ion binding"/>
    <property type="evidence" value="ECO:0007669"/>
    <property type="project" value="UniProtKB-KW"/>
</dbReference>
<evidence type="ECO:0000256" key="3">
    <source>
        <dbReference type="ARBA" id="ARBA00022723"/>
    </source>
</evidence>
<dbReference type="Pfam" id="PF00412">
    <property type="entry name" value="LIM"/>
    <property type="match status" value="3"/>
</dbReference>
<feature type="domain" description="LIM zinc-binding" evidence="8">
    <location>
        <begin position="223"/>
        <end position="283"/>
    </location>
</feature>
<dbReference type="OMA" id="CYEKYFA"/>
<dbReference type="InterPro" id="IPR036034">
    <property type="entry name" value="PDZ_sf"/>
</dbReference>